<dbReference type="Pfam" id="PF17243">
    <property type="entry name" value="POTRA_TamA_1"/>
    <property type="match status" value="1"/>
</dbReference>
<gene>
    <name evidence="2" type="ORF">HSBAA_32280</name>
</gene>
<dbReference type="Gene3D" id="3.10.20.310">
    <property type="entry name" value="membrane protein fhac"/>
    <property type="match status" value="2"/>
</dbReference>
<proteinExistence type="predicted"/>
<dbReference type="Proteomes" id="UP000320231">
    <property type="component" value="Chromosome"/>
</dbReference>
<evidence type="ECO:0000259" key="1">
    <source>
        <dbReference type="Pfam" id="PF17243"/>
    </source>
</evidence>
<accession>A0A455U722</accession>
<organism evidence="2 3">
    <name type="scientific">Vreelandella sulfidaeris</name>
    <dbReference type="NCBI Taxonomy" id="115553"/>
    <lineage>
        <taxon>Bacteria</taxon>
        <taxon>Pseudomonadati</taxon>
        <taxon>Pseudomonadota</taxon>
        <taxon>Gammaproteobacteria</taxon>
        <taxon>Oceanospirillales</taxon>
        <taxon>Halomonadaceae</taxon>
        <taxon>Vreelandella</taxon>
    </lineage>
</organism>
<name>A0A455U722_9GAMM</name>
<protein>
    <recommendedName>
        <fullName evidence="1">TamA POTRA domain-containing protein</fullName>
    </recommendedName>
</protein>
<dbReference type="EMBL" id="AP019514">
    <property type="protein sequence ID" value="BBI61922.1"/>
    <property type="molecule type" value="Genomic_DNA"/>
</dbReference>
<evidence type="ECO:0000313" key="2">
    <source>
        <dbReference type="EMBL" id="BBI61922.1"/>
    </source>
</evidence>
<reference evidence="2 3" key="1">
    <citation type="journal article" date="2019" name="Microbiol. Resour. Announc.">
        <title>Complete Genome Sequence of Halomonas sulfidaeris Strain Esulfide1 Isolated from a Metal Sulfide Rock at a Depth of 2,200 Meters, Obtained Using Nanopore Sequencing.</title>
        <authorList>
            <person name="Saito M."/>
            <person name="Nishigata A."/>
            <person name="Galipon J."/>
            <person name="Arakawa K."/>
        </authorList>
    </citation>
    <scope>NUCLEOTIDE SEQUENCE [LARGE SCALE GENOMIC DNA]</scope>
    <source>
        <strain evidence="2 3">ATCC BAA-803</strain>
    </source>
</reference>
<sequence>MIKPLIQGGIKMYGKTTEMDIRNRRHAFVMLPLLCVAPGAWALEASITGVPDEVEGNIQDYLQNIDAEQYTKVRLEGEIRSRTQEAMRVYGYYEPEVSIERVTDERVRLDIEPGPQVEIEILSINVDGDASNDPPFQQAIENFPLEEGDALRHAPWEQLRGQFSGLAIERGYFDWGFTDRRMEVRPYLQSARLYMDFDSGPATNLVKHSSPVVILN</sequence>
<evidence type="ECO:0000313" key="3">
    <source>
        <dbReference type="Proteomes" id="UP000320231"/>
    </source>
</evidence>
<dbReference type="InterPro" id="IPR035243">
    <property type="entry name" value="TamA_POTRA_Dom_1"/>
</dbReference>
<dbReference type="AlphaFoldDB" id="A0A455U722"/>
<feature type="domain" description="TamA POTRA" evidence="1">
    <location>
        <begin position="46"/>
        <end position="113"/>
    </location>
</feature>
<dbReference type="KEGG" id="hsr:HSBAA_32280"/>